<dbReference type="GO" id="GO:0005737">
    <property type="term" value="C:cytoplasm"/>
    <property type="evidence" value="ECO:0007669"/>
    <property type="project" value="InterPro"/>
</dbReference>
<feature type="compositionally biased region" description="Low complexity" evidence="9">
    <location>
        <begin position="47"/>
        <end position="62"/>
    </location>
</feature>
<dbReference type="PANTHER" id="PTHR13469:SF8">
    <property type="entry name" value="HEXIM P-TEFB COMPLEX SUBUNIT 1"/>
    <property type="match status" value="1"/>
</dbReference>
<dbReference type="AlphaFoldDB" id="A0AAV6VSY2"/>
<keyword evidence="6" id="KW-0804">Transcription</keyword>
<protein>
    <recommendedName>
        <fullName evidence="12">Protein HEXIM1</fullName>
    </recommendedName>
</protein>
<evidence type="ECO:0000256" key="3">
    <source>
        <dbReference type="ARBA" id="ARBA00022491"/>
    </source>
</evidence>
<keyword evidence="5 8" id="KW-0175">Coiled coil</keyword>
<dbReference type="EMBL" id="JAFNEN010000030">
    <property type="protein sequence ID" value="KAG8199190.1"/>
    <property type="molecule type" value="Genomic_DNA"/>
</dbReference>
<dbReference type="Gene3D" id="6.10.250.2910">
    <property type="match status" value="1"/>
</dbReference>
<name>A0AAV6VSY2_9ARAC</name>
<dbReference type="PRINTS" id="PR02094">
    <property type="entry name" value="HEXIMFAMILY"/>
</dbReference>
<feature type="compositionally biased region" description="Polar residues" evidence="9">
    <location>
        <begin position="19"/>
        <end position="32"/>
    </location>
</feature>
<dbReference type="PANTHER" id="PTHR13469">
    <property type="entry name" value="HEXAMETHYLENE BISACETAMIDE INDUCIBLE 1"/>
    <property type="match status" value="1"/>
</dbReference>
<dbReference type="GO" id="GO:0005654">
    <property type="term" value="C:nucleoplasm"/>
    <property type="evidence" value="ECO:0007669"/>
    <property type="project" value="TreeGrafter"/>
</dbReference>
<evidence type="ECO:0000256" key="5">
    <source>
        <dbReference type="ARBA" id="ARBA00023054"/>
    </source>
</evidence>
<evidence type="ECO:0000256" key="7">
    <source>
        <dbReference type="ARBA" id="ARBA00023242"/>
    </source>
</evidence>
<evidence type="ECO:0000256" key="2">
    <source>
        <dbReference type="ARBA" id="ARBA00008409"/>
    </source>
</evidence>
<dbReference type="GO" id="GO:0004861">
    <property type="term" value="F:cyclin-dependent protein serine/threonine kinase inhibitor activity"/>
    <property type="evidence" value="ECO:0007669"/>
    <property type="project" value="InterPro"/>
</dbReference>
<keyword evidence="11" id="KW-1185">Reference proteome</keyword>
<comment type="subcellular location">
    <subcellularLocation>
        <location evidence="1">Nucleus</location>
    </subcellularLocation>
</comment>
<keyword evidence="3" id="KW-0678">Repressor</keyword>
<evidence type="ECO:0000256" key="8">
    <source>
        <dbReference type="SAM" id="Coils"/>
    </source>
</evidence>
<keyword evidence="7" id="KW-0539">Nucleus</keyword>
<evidence type="ECO:0000313" key="10">
    <source>
        <dbReference type="EMBL" id="KAG8199190.1"/>
    </source>
</evidence>
<reference evidence="10 11" key="1">
    <citation type="journal article" date="2022" name="Nat. Ecol. Evol.">
        <title>A masculinizing supergene underlies an exaggerated male reproductive morph in a spider.</title>
        <authorList>
            <person name="Hendrickx F."/>
            <person name="De Corte Z."/>
            <person name="Sonet G."/>
            <person name="Van Belleghem S.M."/>
            <person name="Kostlbacher S."/>
            <person name="Vangestel C."/>
        </authorList>
    </citation>
    <scope>NUCLEOTIDE SEQUENCE [LARGE SCALE GENOMIC DNA]</scope>
    <source>
        <strain evidence="10">W744_W776</strain>
    </source>
</reference>
<keyword evidence="4" id="KW-0805">Transcription regulation</keyword>
<proteinExistence type="inferred from homology"/>
<dbReference type="GO" id="GO:0000122">
    <property type="term" value="P:negative regulation of transcription by RNA polymerase II"/>
    <property type="evidence" value="ECO:0007669"/>
    <property type="project" value="InterPro"/>
</dbReference>
<organism evidence="10 11">
    <name type="scientific">Oedothorax gibbosus</name>
    <dbReference type="NCBI Taxonomy" id="931172"/>
    <lineage>
        <taxon>Eukaryota</taxon>
        <taxon>Metazoa</taxon>
        <taxon>Ecdysozoa</taxon>
        <taxon>Arthropoda</taxon>
        <taxon>Chelicerata</taxon>
        <taxon>Arachnida</taxon>
        <taxon>Araneae</taxon>
        <taxon>Araneomorphae</taxon>
        <taxon>Entelegynae</taxon>
        <taxon>Araneoidea</taxon>
        <taxon>Linyphiidae</taxon>
        <taxon>Erigoninae</taxon>
        <taxon>Oedothorax</taxon>
    </lineage>
</organism>
<accession>A0AAV6VSY2</accession>
<comment type="caution">
    <text evidence="10">The sequence shown here is derived from an EMBL/GenBank/DDBJ whole genome shotgun (WGS) entry which is preliminary data.</text>
</comment>
<evidence type="ECO:0000256" key="1">
    <source>
        <dbReference type="ARBA" id="ARBA00004123"/>
    </source>
</evidence>
<evidence type="ECO:0000313" key="11">
    <source>
        <dbReference type="Proteomes" id="UP000827092"/>
    </source>
</evidence>
<gene>
    <name evidence="10" type="ORF">JTE90_016018</name>
</gene>
<sequence>MTKVDFVVPRETFTCSPEETLSLSETVNQEMPNSNAQKSKAKKKKVNNSGPKKFKYSNSRNFISKRKNRRKRKWKPYCKLTWVEKRRKEERDARRAVRIREEMTAIGLPLAPYNTTQFLIEDHNVQEPDYKAIVNGFRYRESHAAGSSEEFYSSPEDEEEFLQKEFVQTYEDLHNERLENMTQSDLVSEFVSLEDKVEELEKVLQEARLHKKKPSGWTQVRPSGFDVAAELEKIRVFRAEIEKLNLENDFLERENETLRLRLAKT</sequence>
<dbReference type="Proteomes" id="UP000827092">
    <property type="component" value="Unassembled WGS sequence"/>
</dbReference>
<comment type="similarity">
    <text evidence="2">Belongs to the HEXIM family.</text>
</comment>
<evidence type="ECO:0000256" key="6">
    <source>
        <dbReference type="ARBA" id="ARBA00023163"/>
    </source>
</evidence>
<feature type="region of interest" description="Disordered" evidence="9">
    <location>
        <begin position="19"/>
        <end position="70"/>
    </location>
</feature>
<evidence type="ECO:0000256" key="9">
    <source>
        <dbReference type="SAM" id="MobiDB-lite"/>
    </source>
</evidence>
<feature type="coiled-coil region" evidence="8">
    <location>
        <begin position="183"/>
        <end position="261"/>
    </location>
</feature>
<evidence type="ECO:0008006" key="12">
    <source>
        <dbReference type="Google" id="ProtNLM"/>
    </source>
</evidence>
<evidence type="ECO:0000256" key="4">
    <source>
        <dbReference type="ARBA" id="ARBA00023015"/>
    </source>
</evidence>
<dbReference type="GO" id="GO:0097322">
    <property type="term" value="F:7SK snRNA binding"/>
    <property type="evidence" value="ECO:0007669"/>
    <property type="project" value="TreeGrafter"/>
</dbReference>
<dbReference type="Pfam" id="PF15313">
    <property type="entry name" value="HEXIM"/>
    <property type="match status" value="1"/>
</dbReference>
<dbReference type="InterPro" id="IPR024872">
    <property type="entry name" value="HEXIM"/>
</dbReference>